<sequence length="146" mass="15556">MSDISPRPTPEDPTPGNLTRMTEGRFPGLLGFKVVEADALRVVAEFEVRPELLAPNGHLHAAAVVALADTACGIGCRLSLPEGSVGFATAQVSTDFVGTARQGTVRTVAELAHGGRRMQVWTADVLDADGRRIAMFRCTQLITCPR</sequence>
<dbReference type="InterPro" id="IPR003736">
    <property type="entry name" value="PAAI_dom"/>
</dbReference>
<dbReference type="CDD" id="cd03443">
    <property type="entry name" value="PaaI_thioesterase"/>
    <property type="match status" value="1"/>
</dbReference>
<name>A0ABN1RCJ6_9ACTN</name>
<dbReference type="RefSeq" id="WP_344242268.1">
    <property type="nucleotide sequence ID" value="NZ_BAAAHH010000015.1"/>
</dbReference>
<proteinExistence type="predicted"/>
<keyword evidence="1" id="KW-0378">Hydrolase</keyword>
<dbReference type="EMBL" id="BAAAHH010000015">
    <property type="protein sequence ID" value="GAA0954894.1"/>
    <property type="molecule type" value="Genomic_DNA"/>
</dbReference>
<dbReference type="InterPro" id="IPR006683">
    <property type="entry name" value="Thioestr_dom"/>
</dbReference>
<dbReference type="Gene3D" id="3.10.129.10">
    <property type="entry name" value="Hotdog Thioesterase"/>
    <property type="match status" value="1"/>
</dbReference>
<evidence type="ECO:0000256" key="2">
    <source>
        <dbReference type="SAM" id="MobiDB-lite"/>
    </source>
</evidence>
<protein>
    <submittedName>
        <fullName evidence="4">PaaI family thioesterase</fullName>
    </submittedName>
</protein>
<gene>
    <name evidence="4" type="ORF">GCM10009550_38840</name>
</gene>
<dbReference type="SUPFAM" id="SSF54637">
    <property type="entry name" value="Thioesterase/thiol ester dehydrase-isomerase"/>
    <property type="match status" value="1"/>
</dbReference>
<feature type="domain" description="Thioesterase" evidence="3">
    <location>
        <begin position="56"/>
        <end position="133"/>
    </location>
</feature>
<dbReference type="Proteomes" id="UP001500665">
    <property type="component" value="Unassembled WGS sequence"/>
</dbReference>
<reference evidence="4 5" key="1">
    <citation type="journal article" date="2019" name="Int. J. Syst. Evol. Microbiol.">
        <title>The Global Catalogue of Microorganisms (GCM) 10K type strain sequencing project: providing services to taxonomists for standard genome sequencing and annotation.</title>
        <authorList>
            <consortium name="The Broad Institute Genomics Platform"/>
            <consortium name="The Broad Institute Genome Sequencing Center for Infectious Disease"/>
            <person name="Wu L."/>
            <person name="Ma J."/>
        </authorList>
    </citation>
    <scope>NUCLEOTIDE SEQUENCE [LARGE SCALE GENOMIC DNA]</scope>
    <source>
        <strain evidence="4 5">JCM 10696</strain>
    </source>
</reference>
<evidence type="ECO:0000256" key="1">
    <source>
        <dbReference type="ARBA" id="ARBA00022801"/>
    </source>
</evidence>
<evidence type="ECO:0000313" key="4">
    <source>
        <dbReference type="EMBL" id="GAA0954894.1"/>
    </source>
</evidence>
<dbReference type="PANTHER" id="PTHR43240">
    <property type="entry name" value="1,4-DIHYDROXY-2-NAPHTHOYL-COA THIOESTERASE 1"/>
    <property type="match status" value="1"/>
</dbReference>
<dbReference type="PANTHER" id="PTHR43240:SF8">
    <property type="entry name" value="PHENYLACETIC ACID DEGRADATION-RELATED PROTEIN"/>
    <property type="match status" value="1"/>
</dbReference>
<dbReference type="Pfam" id="PF03061">
    <property type="entry name" value="4HBT"/>
    <property type="match status" value="1"/>
</dbReference>
<evidence type="ECO:0000313" key="5">
    <source>
        <dbReference type="Proteomes" id="UP001500665"/>
    </source>
</evidence>
<evidence type="ECO:0000259" key="3">
    <source>
        <dbReference type="Pfam" id="PF03061"/>
    </source>
</evidence>
<feature type="region of interest" description="Disordered" evidence="2">
    <location>
        <begin position="1"/>
        <end position="20"/>
    </location>
</feature>
<comment type="caution">
    <text evidence="4">The sequence shown here is derived from an EMBL/GenBank/DDBJ whole genome shotgun (WGS) entry which is preliminary data.</text>
</comment>
<dbReference type="NCBIfam" id="TIGR00369">
    <property type="entry name" value="unchar_dom_1"/>
    <property type="match status" value="1"/>
</dbReference>
<keyword evidence="5" id="KW-1185">Reference proteome</keyword>
<organism evidence="4 5">
    <name type="scientific">Actinocorallia libanotica</name>
    <dbReference type="NCBI Taxonomy" id="46162"/>
    <lineage>
        <taxon>Bacteria</taxon>
        <taxon>Bacillati</taxon>
        <taxon>Actinomycetota</taxon>
        <taxon>Actinomycetes</taxon>
        <taxon>Streptosporangiales</taxon>
        <taxon>Thermomonosporaceae</taxon>
        <taxon>Actinocorallia</taxon>
    </lineage>
</organism>
<accession>A0ABN1RCJ6</accession>
<dbReference type="InterPro" id="IPR029069">
    <property type="entry name" value="HotDog_dom_sf"/>
</dbReference>